<evidence type="ECO:0000259" key="1">
    <source>
        <dbReference type="Pfam" id="PF14332"/>
    </source>
</evidence>
<organism evidence="2 3">
    <name type="scientific">Deinococcus arboris</name>
    <dbReference type="NCBI Taxonomy" id="2682977"/>
    <lineage>
        <taxon>Bacteria</taxon>
        <taxon>Thermotogati</taxon>
        <taxon>Deinococcota</taxon>
        <taxon>Deinococci</taxon>
        <taxon>Deinococcales</taxon>
        <taxon>Deinococcaceae</taxon>
        <taxon>Deinococcus</taxon>
    </lineage>
</organism>
<protein>
    <submittedName>
        <fullName evidence="2">DUF4388 domain-containing protein</fullName>
    </submittedName>
</protein>
<dbReference type="Proteomes" id="UP000483286">
    <property type="component" value="Unassembled WGS sequence"/>
</dbReference>
<proteinExistence type="predicted"/>
<feature type="domain" description="PatA-like N-terminal" evidence="1">
    <location>
        <begin position="7"/>
        <end position="99"/>
    </location>
</feature>
<dbReference type="InterPro" id="IPR025497">
    <property type="entry name" value="PatA-like_N"/>
</dbReference>
<gene>
    <name evidence="2" type="ORF">GO986_00270</name>
</gene>
<accession>A0A7C9MP33</accession>
<comment type="caution">
    <text evidence="2">The sequence shown here is derived from an EMBL/GenBank/DDBJ whole genome shotgun (WGS) entry which is preliminary data.</text>
</comment>
<dbReference type="RefSeq" id="WP_157457234.1">
    <property type="nucleotide sequence ID" value="NZ_WQLB01000001.1"/>
</dbReference>
<dbReference type="EMBL" id="WQLB01000001">
    <property type="protein sequence ID" value="MVN85204.1"/>
    <property type="molecule type" value="Genomic_DNA"/>
</dbReference>
<keyword evidence="3" id="KW-1185">Reference proteome</keyword>
<evidence type="ECO:0000313" key="2">
    <source>
        <dbReference type="EMBL" id="MVN85204.1"/>
    </source>
</evidence>
<name>A0A7C9MP33_9DEIO</name>
<evidence type="ECO:0000313" key="3">
    <source>
        <dbReference type="Proteomes" id="UP000483286"/>
    </source>
</evidence>
<dbReference type="Pfam" id="PF14332">
    <property type="entry name" value="DUF4388"/>
    <property type="match status" value="1"/>
</dbReference>
<dbReference type="AlphaFoldDB" id="A0A7C9MP33"/>
<reference evidence="2 3" key="1">
    <citation type="submission" date="2019-12" db="EMBL/GenBank/DDBJ databases">
        <title>Deinococcus sp. HMF7620 Genome sequencing and assembly.</title>
        <authorList>
            <person name="Kang H."/>
            <person name="Kim H."/>
            <person name="Joh K."/>
        </authorList>
    </citation>
    <scope>NUCLEOTIDE SEQUENCE [LARGE SCALE GENOMIC DNA]</scope>
    <source>
        <strain evidence="2 3">HMF7620</strain>
    </source>
</reference>
<sequence length="253" mass="28852">MPKSTTSLDTFDFLELLYMLSEQVRTGLLQVDRPDGQFQAWLEQGRVRHIQFGDDLGVPALVRLLQEPQGRFHFDEGLSHPQPRMDASLDEVSLEALEALPVQDLPFDGPARITSPQRVERMRWGLKELDILQQLEAQQPVGDLIRDPDAKRLLLKLYRIGLIVPRKSRVARLTVTVTRQVRDVALVDELIFRRWKEDIVRHPQSVAIRTEAGQVYTLPVRMASNLTTQLMVPPELLMRTGLRAGDSVLVKPV</sequence>